<dbReference type="Proteomes" id="UP000274922">
    <property type="component" value="Unassembled WGS sequence"/>
</dbReference>
<dbReference type="PANTHER" id="PTHR42808:SF3">
    <property type="entry name" value="HYDROXYSTEROID DEHYDROGENASE-LIKE PROTEIN 2"/>
    <property type="match status" value="1"/>
</dbReference>
<sequence length="306" mass="32464">MSLRGKTLFITGASRGIGLAIGLRAAREGANVAIAAKTTEPTPKLPGTIYTAAAEIEQAGGRALPLVCDIRSEEAVAAAIAATVARFGGIDIVVNNASAIALQNTTELPVKRYDLMHAINGRGTWLTSKLALPHLRRSAAQGRNPHILMLSPPLDLNPAWFAPHVAYSMAKYNMSIVALGLAGELADDGIAVNCLWPKTVISTAAVSNVVAGSMAAASDAARLRTPAIMADAAYTMLCQPSRGFTGQFVIDEDLLRANGVRCFKRYQHDPSVPEDQILPDFFVPEKRTPPRLPVRIDLGHAPASKL</sequence>
<evidence type="ECO:0000256" key="2">
    <source>
        <dbReference type="ARBA" id="ARBA00004275"/>
    </source>
</evidence>
<protein>
    <recommendedName>
        <fullName evidence="8">Hydroxysteroid dehydrogenase-like protein 2</fullName>
    </recommendedName>
</protein>
<evidence type="ECO:0000256" key="3">
    <source>
        <dbReference type="ARBA" id="ARBA00006484"/>
    </source>
</evidence>
<dbReference type="Pfam" id="PF00106">
    <property type="entry name" value="adh_short"/>
    <property type="match status" value="1"/>
</dbReference>
<dbReference type="OrthoDB" id="5327538at2759"/>
<gene>
    <name evidence="9" type="ORF">CXG81DRAFT_11895</name>
</gene>
<dbReference type="FunFam" id="3.40.50.720:FF:000301">
    <property type="entry name" value="Hydroxysteroid dehydrogenase like 2"/>
    <property type="match status" value="1"/>
</dbReference>
<dbReference type="PRINTS" id="PR00081">
    <property type="entry name" value="GDHRDH"/>
</dbReference>
<reference evidence="10" key="1">
    <citation type="journal article" date="2018" name="Nat. Microbiol.">
        <title>Leveraging single-cell genomics to expand the fungal tree of life.</title>
        <authorList>
            <person name="Ahrendt S.R."/>
            <person name="Quandt C.A."/>
            <person name="Ciobanu D."/>
            <person name="Clum A."/>
            <person name="Salamov A."/>
            <person name="Andreopoulos B."/>
            <person name="Cheng J.F."/>
            <person name="Woyke T."/>
            <person name="Pelin A."/>
            <person name="Henrissat B."/>
            <person name="Reynolds N.K."/>
            <person name="Benny G.L."/>
            <person name="Smith M.E."/>
            <person name="James T.Y."/>
            <person name="Grigoriev I.V."/>
        </authorList>
    </citation>
    <scope>NUCLEOTIDE SEQUENCE [LARGE SCALE GENOMIC DNA]</scope>
    <source>
        <strain evidence="10">ATCC 52028</strain>
    </source>
</reference>
<name>A0A4P9X8B7_9FUNG</name>
<evidence type="ECO:0000313" key="10">
    <source>
        <dbReference type="Proteomes" id="UP000274922"/>
    </source>
</evidence>
<comment type="similarity">
    <text evidence="3">Belongs to the short-chain dehydrogenases/reductases (SDR) family.</text>
</comment>
<keyword evidence="4" id="KW-0521">NADP</keyword>
<evidence type="ECO:0000256" key="8">
    <source>
        <dbReference type="ARBA" id="ARBA00040243"/>
    </source>
</evidence>
<comment type="subcellular location">
    <subcellularLocation>
        <location evidence="1">Mitochondrion</location>
    </subcellularLocation>
    <subcellularLocation>
        <location evidence="2">Peroxisome</location>
    </subcellularLocation>
</comment>
<dbReference type="PANTHER" id="PTHR42808">
    <property type="entry name" value="HYDROXYSTEROID DEHYDROGENASE-LIKE PROTEIN 2"/>
    <property type="match status" value="1"/>
</dbReference>
<proteinExistence type="inferred from homology"/>
<dbReference type="AlphaFoldDB" id="A0A4P9X8B7"/>
<dbReference type="InterPro" id="IPR002347">
    <property type="entry name" value="SDR_fam"/>
</dbReference>
<dbReference type="InterPro" id="IPR036291">
    <property type="entry name" value="NAD(P)-bd_dom_sf"/>
</dbReference>
<evidence type="ECO:0000313" key="9">
    <source>
        <dbReference type="EMBL" id="RKP01508.1"/>
    </source>
</evidence>
<evidence type="ECO:0000256" key="5">
    <source>
        <dbReference type="ARBA" id="ARBA00023002"/>
    </source>
</evidence>
<evidence type="ECO:0000256" key="6">
    <source>
        <dbReference type="ARBA" id="ARBA00023128"/>
    </source>
</evidence>
<dbReference type="NCBIfam" id="NF006133">
    <property type="entry name" value="PRK08278.1"/>
    <property type="match status" value="1"/>
</dbReference>
<dbReference type="GO" id="GO:0005777">
    <property type="term" value="C:peroxisome"/>
    <property type="evidence" value="ECO:0007669"/>
    <property type="project" value="UniProtKB-SubCell"/>
</dbReference>
<dbReference type="Gene3D" id="3.40.50.720">
    <property type="entry name" value="NAD(P)-binding Rossmann-like Domain"/>
    <property type="match status" value="1"/>
</dbReference>
<evidence type="ECO:0000256" key="7">
    <source>
        <dbReference type="ARBA" id="ARBA00023140"/>
    </source>
</evidence>
<dbReference type="GO" id="GO:0016491">
    <property type="term" value="F:oxidoreductase activity"/>
    <property type="evidence" value="ECO:0007669"/>
    <property type="project" value="UniProtKB-KW"/>
</dbReference>
<keyword evidence="7" id="KW-0576">Peroxisome</keyword>
<keyword evidence="10" id="KW-1185">Reference proteome</keyword>
<dbReference type="STRING" id="1555241.A0A4P9X8B7"/>
<organism evidence="9 10">
    <name type="scientific">Caulochytrium protostelioides</name>
    <dbReference type="NCBI Taxonomy" id="1555241"/>
    <lineage>
        <taxon>Eukaryota</taxon>
        <taxon>Fungi</taxon>
        <taxon>Fungi incertae sedis</taxon>
        <taxon>Chytridiomycota</taxon>
        <taxon>Chytridiomycota incertae sedis</taxon>
        <taxon>Chytridiomycetes</taxon>
        <taxon>Caulochytriales</taxon>
        <taxon>Caulochytriaceae</taxon>
        <taxon>Caulochytrium</taxon>
    </lineage>
</organism>
<dbReference type="EMBL" id="ML014170">
    <property type="protein sequence ID" value="RKP01508.1"/>
    <property type="molecule type" value="Genomic_DNA"/>
</dbReference>
<dbReference type="GO" id="GO:0005739">
    <property type="term" value="C:mitochondrion"/>
    <property type="evidence" value="ECO:0007669"/>
    <property type="project" value="UniProtKB-SubCell"/>
</dbReference>
<dbReference type="SUPFAM" id="SSF51735">
    <property type="entry name" value="NAD(P)-binding Rossmann-fold domains"/>
    <property type="match status" value="1"/>
</dbReference>
<keyword evidence="6" id="KW-0496">Mitochondrion</keyword>
<evidence type="ECO:0000256" key="4">
    <source>
        <dbReference type="ARBA" id="ARBA00022857"/>
    </source>
</evidence>
<evidence type="ECO:0000256" key="1">
    <source>
        <dbReference type="ARBA" id="ARBA00004173"/>
    </source>
</evidence>
<keyword evidence="5" id="KW-0560">Oxidoreductase</keyword>
<dbReference type="InterPro" id="IPR051935">
    <property type="entry name" value="HSDL2"/>
</dbReference>
<accession>A0A4P9X8B7</accession>